<feature type="compositionally biased region" description="Polar residues" evidence="1">
    <location>
        <begin position="189"/>
        <end position="207"/>
    </location>
</feature>
<sequence>MSVSLEPATEAAREAFQSLSLSIPIDTSRYQYLCVFLDRVLNLRDERAILRDSDKSVQDTPLASSTVSTDTSSAPEVVPNVVFPSEIWLNDQLGVRDIKIKNSVLQEINSLLEREVANTQSGTPVHIDSNVLSYYEKLLTAYRFLEPPVYQDAVTTSPGAGGARTTMGVAGDYALKEEDDEEPVEPVTPLTTSIARTPSNQSSTNSLSKTYHSLFGASATSLTNGATNTPPSNGTAPSTNGGGSTFSTANVNQTTSPTTNIPAGSRFTRKKRFSTLLGHQPTIEQSNSETPPSESNDDDPKRQQSLNSLLTKSRIYNKIRKNRDSSASSTSIISNPTSISHSNRNSITTTMTSSSKRRGSLQAPYDESRSSIVFGGNTNTTSRHSSMISISGLTIAQRNEIQKNKYEYYVQLKRLLNHVRKVLHVINDSIESRDIINLVEFIKKYVLKFIVIDINEILLEYLELREVSFCRR</sequence>
<dbReference type="Proteomes" id="UP001497600">
    <property type="component" value="Chromosome G"/>
</dbReference>
<organism evidence="2 3">
    <name type="scientific">[Candida] anglica</name>
    <dbReference type="NCBI Taxonomy" id="148631"/>
    <lineage>
        <taxon>Eukaryota</taxon>
        <taxon>Fungi</taxon>
        <taxon>Dikarya</taxon>
        <taxon>Ascomycota</taxon>
        <taxon>Saccharomycotina</taxon>
        <taxon>Pichiomycetes</taxon>
        <taxon>Debaryomycetaceae</taxon>
        <taxon>Kurtzmaniella</taxon>
    </lineage>
</organism>
<gene>
    <name evidence="2" type="ORF">CAAN4_G17304</name>
</gene>
<evidence type="ECO:0000313" key="2">
    <source>
        <dbReference type="EMBL" id="CAK7919292.1"/>
    </source>
</evidence>
<name>A0ABP0EIL7_9ASCO</name>
<dbReference type="EMBL" id="OZ004259">
    <property type="protein sequence ID" value="CAK7919292.1"/>
    <property type="molecule type" value="Genomic_DNA"/>
</dbReference>
<protein>
    <submittedName>
        <fullName evidence="2">Uncharacterized protein</fullName>
    </submittedName>
</protein>
<accession>A0ABP0EIL7</accession>
<feature type="region of interest" description="Disordered" evidence="1">
    <location>
        <begin position="222"/>
        <end position="303"/>
    </location>
</feature>
<feature type="compositionally biased region" description="Low complexity" evidence="1">
    <location>
        <begin position="325"/>
        <end position="343"/>
    </location>
</feature>
<evidence type="ECO:0000256" key="1">
    <source>
        <dbReference type="SAM" id="MobiDB-lite"/>
    </source>
</evidence>
<feature type="compositionally biased region" description="Polar residues" evidence="1">
    <location>
        <begin position="344"/>
        <end position="354"/>
    </location>
</feature>
<reference evidence="2 3" key="1">
    <citation type="submission" date="2024-01" db="EMBL/GenBank/DDBJ databases">
        <authorList>
            <consortium name="Genoscope - CEA"/>
            <person name="William W."/>
        </authorList>
    </citation>
    <scope>NUCLEOTIDE SEQUENCE [LARGE SCALE GENOMIC DNA]</scope>
    <source>
        <strain evidence="2 3">29B2s-10</strain>
    </source>
</reference>
<proteinExistence type="predicted"/>
<feature type="compositionally biased region" description="Polar residues" evidence="1">
    <location>
        <begin position="222"/>
        <end position="262"/>
    </location>
</feature>
<evidence type="ECO:0000313" key="3">
    <source>
        <dbReference type="Proteomes" id="UP001497600"/>
    </source>
</evidence>
<feature type="region of interest" description="Disordered" evidence="1">
    <location>
        <begin position="319"/>
        <end position="366"/>
    </location>
</feature>
<feature type="region of interest" description="Disordered" evidence="1">
    <location>
        <begin position="177"/>
        <end position="207"/>
    </location>
</feature>
<feature type="compositionally biased region" description="Polar residues" evidence="1">
    <location>
        <begin position="282"/>
        <end position="294"/>
    </location>
</feature>
<keyword evidence="3" id="KW-1185">Reference proteome</keyword>